<name>A0AA38TB96_9ASTR</name>
<organism evidence="3 4">
    <name type="scientific">Centaurea solstitialis</name>
    <name type="common">yellow star-thistle</name>
    <dbReference type="NCBI Taxonomy" id="347529"/>
    <lineage>
        <taxon>Eukaryota</taxon>
        <taxon>Viridiplantae</taxon>
        <taxon>Streptophyta</taxon>
        <taxon>Embryophyta</taxon>
        <taxon>Tracheophyta</taxon>
        <taxon>Spermatophyta</taxon>
        <taxon>Magnoliopsida</taxon>
        <taxon>eudicotyledons</taxon>
        <taxon>Gunneridae</taxon>
        <taxon>Pentapetalae</taxon>
        <taxon>asterids</taxon>
        <taxon>campanulids</taxon>
        <taxon>Asterales</taxon>
        <taxon>Asteraceae</taxon>
        <taxon>Carduoideae</taxon>
        <taxon>Cardueae</taxon>
        <taxon>Centaureinae</taxon>
        <taxon>Centaurea</taxon>
    </lineage>
</organism>
<gene>
    <name evidence="3" type="ORF">OSB04_014846</name>
</gene>
<dbReference type="PANTHER" id="PTHR38389">
    <property type="entry name" value="DNA-DIRECTED RNA POLYMERASE SUBUNIT BETA"/>
    <property type="match status" value="1"/>
</dbReference>
<dbReference type="AlphaFoldDB" id="A0AA38TB96"/>
<comment type="caution">
    <text evidence="3">The sequence shown here is derived from an EMBL/GenBank/DDBJ whole genome shotgun (WGS) entry which is preliminary data.</text>
</comment>
<sequence>MVTTQKSIEISTNIFSSMVKNNMNGIRRRRYKASCISMAKKDDDFSQNSTPNYSIKIASQAAIAVLGLGFIDAGYSGDWSRIGVISKENEDLLKAAAFLVVPLCIFLIFSISKATQDD</sequence>
<evidence type="ECO:0000313" key="4">
    <source>
        <dbReference type="Proteomes" id="UP001172457"/>
    </source>
</evidence>
<reference evidence="3" key="1">
    <citation type="submission" date="2023-03" db="EMBL/GenBank/DDBJ databases">
        <title>Chromosome-scale reference genome and RAD-based genetic map of yellow starthistle (Centaurea solstitialis) reveal putative structural variation and QTLs associated with invader traits.</title>
        <authorList>
            <person name="Reatini B."/>
            <person name="Cang F.A."/>
            <person name="Jiang Q."/>
            <person name="Mckibben M.T.W."/>
            <person name="Barker M.S."/>
            <person name="Rieseberg L.H."/>
            <person name="Dlugosch K.M."/>
        </authorList>
    </citation>
    <scope>NUCLEOTIDE SEQUENCE</scope>
    <source>
        <strain evidence="3">CAN-66</strain>
        <tissue evidence="3">Leaf</tissue>
    </source>
</reference>
<dbReference type="EMBL" id="JARYMX010000004">
    <property type="protein sequence ID" value="KAJ9550801.1"/>
    <property type="molecule type" value="Genomic_DNA"/>
</dbReference>
<protein>
    <recommendedName>
        <fullName evidence="2">DUF7887 domain-containing protein</fullName>
    </recommendedName>
</protein>
<dbReference type="InterPro" id="IPR057209">
    <property type="entry name" value="DUF7887"/>
</dbReference>
<keyword evidence="1" id="KW-0472">Membrane</keyword>
<evidence type="ECO:0000256" key="1">
    <source>
        <dbReference type="SAM" id="Phobius"/>
    </source>
</evidence>
<keyword evidence="1" id="KW-0812">Transmembrane</keyword>
<keyword evidence="1" id="KW-1133">Transmembrane helix</keyword>
<feature type="transmembrane region" description="Helical" evidence="1">
    <location>
        <begin position="92"/>
        <end position="112"/>
    </location>
</feature>
<accession>A0AA38TB96</accession>
<evidence type="ECO:0000259" key="2">
    <source>
        <dbReference type="Pfam" id="PF25397"/>
    </source>
</evidence>
<dbReference type="PANTHER" id="PTHR38389:SF1">
    <property type="entry name" value="DNA-DIRECTED RNA POLYMERASE SUBUNIT BETA"/>
    <property type="match status" value="1"/>
</dbReference>
<dbReference type="Pfam" id="PF25397">
    <property type="entry name" value="DUF7887"/>
    <property type="match status" value="1"/>
</dbReference>
<proteinExistence type="predicted"/>
<keyword evidence="4" id="KW-1185">Reference proteome</keyword>
<dbReference type="Proteomes" id="UP001172457">
    <property type="component" value="Chromosome 4"/>
</dbReference>
<feature type="transmembrane region" description="Helical" evidence="1">
    <location>
        <begin position="53"/>
        <end position="71"/>
    </location>
</feature>
<evidence type="ECO:0000313" key="3">
    <source>
        <dbReference type="EMBL" id="KAJ9550801.1"/>
    </source>
</evidence>
<feature type="domain" description="DUF7887" evidence="2">
    <location>
        <begin position="55"/>
        <end position="113"/>
    </location>
</feature>